<dbReference type="GO" id="GO:0005739">
    <property type="term" value="C:mitochondrion"/>
    <property type="evidence" value="ECO:0007669"/>
    <property type="project" value="TreeGrafter"/>
</dbReference>
<evidence type="ECO:0000313" key="2">
    <source>
        <dbReference type="Proteomes" id="UP000070168"/>
    </source>
</evidence>
<proteinExistence type="predicted"/>
<dbReference type="PANTHER" id="PTHR42943:SF2">
    <property type="entry name" value="GLUTATHIONE S-TRANSFERASE KAPPA 1"/>
    <property type="match status" value="1"/>
</dbReference>
<dbReference type="EMBL" id="LHQR01000027">
    <property type="protein sequence ID" value="KXG52035.1"/>
    <property type="molecule type" value="Genomic_DNA"/>
</dbReference>
<sequence>MPPIAVKNKFQWINKERIYWARRFQVPMSEAIPKGFPAATSHVQLAFCLLASKFPEKLIPIVEKISRGFWQEGNPEVLTEPGFSAIFESELGIENAKQVLDELNNTEAKAILLERTQAAFNSGSFGLPWFDCVDDQGAKESFWGVDHLGRLVDFLKLDASLDKAFRVML</sequence>
<dbReference type="PANTHER" id="PTHR42943">
    <property type="entry name" value="GLUTATHIONE S-TRANSFERASE KAPPA"/>
    <property type="match status" value="1"/>
</dbReference>
<dbReference type="STRING" id="5078.A0A135LSU2"/>
<evidence type="ECO:0000313" key="1">
    <source>
        <dbReference type="EMBL" id="KXG52035.1"/>
    </source>
</evidence>
<dbReference type="Proteomes" id="UP000070168">
    <property type="component" value="Unassembled WGS sequence"/>
</dbReference>
<dbReference type="GeneID" id="63711333"/>
<gene>
    <name evidence="1" type="ORF">PGRI_083190</name>
</gene>
<dbReference type="GO" id="GO:0004602">
    <property type="term" value="F:glutathione peroxidase activity"/>
    <property type="evidence" value="ECO:0007669"/>
    <property type="project" value="TreeGrafter"/>
</dbReference>
<reference evidence="1 2" key="1">
    <citation type="journal article" date="2016" name="BMC Genomics">
        <title>Genome sequencing and secondary metabolism of the postharvest pathogen Penicillium griseofulvum.</title>
        <authorList>
            <person name="Banani H."/>
            <person name="Marcet-Houben M."/>
            <person name="Ballester A.R."/>
            <person name="Abbruscato P."/>
            <person name="Gonzalez-Candelas L."/>
            <person name="Gabaldon T."/>
            <person name="Spadaro D."/>
        </authorList>
    </citation>
    <scope>NUCLEOTIDE SEQUENCE [LARGE SCALE GENOMIC DNA]</scope>
    <source>
        <strain evidence="1 2">PG3</strain>
    </source>
</reference>
<dbReference type="InterPro" id="IPR051924">
    <property type="entry name" value="GST_Kappa/NadH"/>
</dbReference>
<dbReference type="AlphaFoldDB" id="A0A135LSU2"/>
<protein>
    <recommendedName>
        <fullName evidence="3">DSBA-like thioredoxin domain-containing protein</fullName>
    </recommendedName>
</protein>
<dbReference type="InterPro" id="IPR036249">
    <property type="entry name" value="Thioredoxin-like_sf"/>
</dbReference>
<comment type="caution">
    <text evidence="1">The sequence shown here is derived from an EMBL/GenBank/DDBJ whole genome shotgun (WGS) entry which is preliminary data.</text>
</comment>
<dbReference type="GO" id="GO:0006749">
    <property type="term" value="P:glutathione metabolic process"/>
    <property type="evidence" value="ECO:0007669"/>
    <property type="project" value="TreeGrafter"/>
</dbReference>
<name>A0A135LSU2_PENPA</name>
<organism evidence="1 2">
    <name type="scientific">Penicillium patulum</name>
    <name type="common">Penicillium griseofulvum</name>
    <dbReference type="NCBI Taxonomy" id="5078"/>
    <lineage>
        <taxon>Eukaryota</taxon>
        <taxon>Fungi</taxon>
        <taxon>Dikarya</taxon>
        <taxon>Ascomycota</taxon>
        <taxon>Pezizomycotina</taxon>
        <taxon>Eurotiomycetes</taxon>
        <taxon>Eurotiomycetidae</taxon>
        <taxon>Eurotiales</taxon>
        <taxon>Aspergillaceae</taxon>
        <taxon>Penicillium</taxon>
    </lineage>
</organism>
<dbReference type="SUPFAM" id="SSF52833">
    <property type="entry name" value="Thioredoxin-like"/>
    <property type="match status" value="1"/>
</dbReference>
<dbReference type="OrthoDB" id="4664297at2759"/>
<evidence type="ECO:0008006" key="3">
    <source>
        <dbReference type="Google" id="ProtNLM"/>
    </source>
</evidence>
<keyword evidence="2" id="KW-1185">Reference proteome</keyword>
<dbReference type="GO" id="GO:0005777">
    <property type="term" value="C:peroxisome"/>
    <property type="evidence" value="ECO:0007669"/>
    <property type="project" value="TreeGrafter"/>
</dbReference>
<dbReference type="Gene3D" id="3.40.30.10">
    <property type="entry name" value="Glutaredoxin"/>
    <property type="match status" value="1"/>
</dbReference>
<dbReference type="RefSeq" id="XP_040650571.1">
    <property type="nucleotide sequence ID" value="XM_040796033.1"/>
</dbReference>
<accession>A0A135LSU2</accession>
<dbReference type="GO" id="GO:0004364">
    <property type="term" value="F:glutathione transferase activity"/>
    <property type="evidence" value="ECO:0007669"/>
    <property type="project" value="TreeGrafter"/>
</dbReference>